<keyword evidence="2" id="KW-0472">Membrane</keyword>
<name>Q23ZG0_TETTS</name>
<keyword evidence="4" id="KW-1185">Reference proteome</keyword>
<dbReference type="PANTHER" id="PTHR10974:SF1">
    <property type="entry name" value="FI08016P-RELATED"/>
    <property type="match status" value="1"/>
</dbReference>
<dbReference type="InParanoid" id="Q23ZG0"/>
<gene>
    <name evidence="3" type="ORF">TTHERM_00787030</name>
</gene>
<feature type="transmembrane region" description="Helical" evidence="2">
    <location>
        <begin position="112"/>
        <end position="134"/>
    </location>
</feature>
<evidence type="ECO:0000313" key="3">
    <source>
        <dbReference type="EMBL" id="EAS01897.2"/>
    </source>
</evidence>
<dbReference type="GO" id="GO:0005615">
    <property type="term" value="C:extracellular space"/>
    <property type="evidence" value="ECO:0007669"/>
    <property type="project" value="TreeGrafter"/>
</dbReference>
<dbReference type="Proteomes" id="UP000009168">
    <property type="component" value="Unassembled WGS sequence"/>
</dbReference>
<proteinExistence type="predicted"/>
<dbReference type="Pfam" id="PF02995">
    <property type="entry name" value="DUF229"/>
    <property type="match status" value="1"/>
</dbReference>
<feature type="transmembrane region" description="Helical" evidence="2">
    <location>
        <begin position="167"/>
        <end position="188"/>
    </location>
</feature>
<dbReference type="KEGG" id="tet:TTHERM_00787030"/>
<evidence type="ECO:0000313" key="4">
    <source>
        <dbReference type="Proteomes" id="UP000009168"/>
    </source>
</evidence>
<dbReference type="GeneID" id="7831187"/>
<dbReference type="PANTHER" id="PTHR10974">
    <property type="entry name" value="FI08016P-RELATED"/>
    <property type="match status" value="1"/>
</dbReference>
<dbReference type="InterPro" id="IPR004245">
    <property type="entry name" value="DUF229"/>
</dbReference>
<feature type="transmembrane region" description="Helical" evidence="2">
    <location>
        <begin position="200"/>
        <end position="220"/>
    </location>
</feature>
<dbReference type="STRING" id="312017.Q23ZG0"/>
<dbReference type="HOGENOM" id="CLU_391063_0_0_1"/>
<sequence>MSLPYESLKTSPPQENGDIELTQQGTETDIHDIDIQGEKDIRNLNQEQISETKEEDTLLQSANRSSKRKIICWVLINLLGLLLIVCNQMFISQKCMYSLDSECEELFFEKRIYLWVLQAIVNSIIITLWILKFLEFNYKSIFYAILVIFSYLVVHMFGSSISTKEYAGFVNFAQLQIILQLIQIGLGPILKKKLKNKCKYVILAVVCIVLVVILILIPWLKSSEQCKSWNEGINGEIQVYNENADLKDFQKYKPVQEQQYCSILSPKFCWFYSLDFIFDIQKQFPQYNCQSVHHSEKNLDLFNKNIEHHRYIAYPSSIKESEISTNYQSLALKNLKGFDNVKDAHLSGHEVILDRLNYRYHIQINKNKTLSEERQDINEKKSTKSIVDNILLINVNGISRIQMHAKLPKTIEWFKKFNSNNTANEDQLEMLTQTKNNHSSVEYMRYNSFSFKKDIQSLQLFYGQANFNENEERLDSIFDFFKNEGYVTGYSNTFCSPSSQKEQENIKKYIKPVIKDHDSSSTFACDPNFEDPQQSFKWLKGSESFFTRCLYGEQVHSYSFNYTQSFFEKYDQNKKFFMLEFAEGREKTGKIVKNIDQDLFQFLEKNQSILENSMIILMSSQGQPDSKTIYSLLSLEAEKISKKLPFLLMRIPTTIDQQLRKNLIENSQKLITIRNLHFTLKHLANGTDFNQKQESLLNSLSTYSQCTEIGISKKDCSCEYSIQY</sequence>
<dbReference type="EMBL" id="GG662552">
    <property type="protein sequence ID" value="EAS01897.2"/>
    <property type="molecule type" value="Genomic_DNA"/>
</dbReference>
<reference evidence="4" key="1">
    <citation type="journal article" date="2006" name="PLoS Biol.">
        <title>Macronuclear genome sequence of the ciliate Tetrahymena thermophila, a model eukaryote.</title>
        <authorList>
            <person name="Eisen J.A."/>
            <person name="Coyne R.S."/>
            <person name="Wu M."/>
            <person name="Wu D."/>
            <person name="Thiagarajan M."/>
            <person name="Wortman J.R."/>
            <person name="Badger J.H."/>
            <person name="Ren Q."/>
            <person name="Amedeo P."/>
            <person name="Jones K.M."/>
            <person name="Tallon L.J."/>
            <person name="Delcher A.L."/>
            <person name="Salzberg S.L."/>
            <person name="Silva J.C."/>
            <person name="Haas B.J."/>
            <person name="Majoros W.H."/>
            <person name="Farzad M."/>
            <person name="Carlton J.M."/>
            <person name="Smith R.K. Jr."/>
            <person name="Garg J."/>
            <person name="Pearlman R.E."/>
            <person name="Karrer K.M."/>
            <person name="Sun L."/>
            <person name="Manning G."/>
            <person name="Elde N.C."/>
            <person name="Turkewitz A.P."/>
            <person name="Asai D.J."/>
            <person name="Wilkes D.E."/>
            <person name="Wang Y."/>
            <person name="Cai H."/>
            <person name="Collins K."/>
            <person name="Stewart B.A."/>
            <person name="Lee S.R."/>
            <person name="Wilamowska K."/>
            <person name="Weinberg Z."/>
            <person name="Ruzzo W.L."/>
            <person name="Wloga D."/>
            <person name="Gaertig J."/>
            <person name="Frankel J."/>
            <person name="Tsao C.-C."/>
            <person name="Gorovsky M.A."/>
            <person name="Keeling P.J."/>
            <person name="Waller R.F."/>
            <person name="Patron N.J."/>
            <person name="Cherry J.M."/>
            <person name="Stover N.A."/>
            <person name="Krieger C.J."/>
            <person name="del Toro C."/>
            <person name="Ryder H.F."/>
            <person name="Williamson S.C."/>
            <person name="Barbeau R.A."/>
            <person name="Hamilton E.P."/>
            <person name="Orias E."/>
        </authorList>
    </citation>
    <scope>NUCLEOTIDE SEQUENCE [LARGE SCALE GENOMIC DNA]</scope>
    <source>
        <strain evidence="4">SB210</strain>
    </source>
</reference>
<dbReference type="RefSeq" id="XP_001022142.2">
    <property type="nucleotide sequence ID" value="XM_001022142.2"/>
</dbReference>
<organism evidence="3 4">
    <name type="scientific">Tetrahymena thermophila (strain SB210)</name>
    <dbReference type="NCBI Taxonomy" id="312017"/>
    <lineage>
        <taxon>Eukaryota</taxon>
        <taxon>Sar</taxon>
        <taxon>Alveolata</taxon>
        <taxon>Ciliophora</taxon>
        <taxon>Intramacronucleata</taxon>
        <taxon>Oligohymenophorea</taxon>
        <taxon>Hymenostomatida</taxon>
        <taxon>Tetrahymenina</taxon>
        <taxon>Tetrahymenidae</taxon>
        <taxon>Tetrahymena</taxon>
    </lineage>
</organism>
<feature type="transmembrane region" description="Helical" evidence="2">
    <location>
        <begin position="70"/>
        <end position="92"/>
    </location>
</feature>
<accession>Q23ZG0</accession>
<dbReference type="AlphaFoldDB" id="Q23ZG0"/>
<feature type="transmembrane region" description="Helical" evidence="2">
    <location>
        <begin position="141"/>
        <end position="161"/>
    </location>
</feature>
<keyword evidence="2 3" id="KW-0812">Transmembrane</keyword>
<evidence type="ECO:0000256" key="2">
    <source>
        <dbReference type="SAM" id="Phobius"/>
    </source>
</evidence>
<dbReference type="OrthoDB" id="413313at2759"/>
<evidence type="ECO:0000256" key="1">
    <source>
        <dbReference type="SAM" id="MobiDB-lite"/>
    </source>
</evidence>
<protein>
    <submittedName>
        <fullName evidence="3">Transmembrane protein, putative</fullName>
    </submittedName>
</protein>
<keyword evidence="2" id="KW-1133">Transmembrane helix</keyword>
<feature type="region of interest" description="Disordered" evidence="1">
    <location>
        <begin position="1"/>
        <end position="20"/>
    </location>
</feature>